<dbReference type="InterPro" id="IPR001867">
    <property type="entry name" value="OmpR/PhoB-type_DNA-bd"/>
</dbReference>
<sequence length="523" mass="56450">MHIHILGPVEIMSGGTPIRIRRRKQRLLLALLAARVNQLVPVSRIISALWEEDTPVAVRNQIHVHVSAVRRALTASTGEPAALETTQTGYILHSPPVVVDVERFEDAAAAGERALAAGRLTEAFTSFRTALGVWRGIPLDGLGGRFAESETARLEERRLLVLQRRLDTELALGRHAELVSELAGLLNPYPLHEGLRRRYMLALYRTGRAADALAAYRAGRRLLNDELGIEPSAELREMELAILRGVPARQLVVEAVPAAGRESVSTRTGWSPPARPRQLPHGVAHFEGRRAELARLDALCARDRSRVTVVVSGPAGIGKTALCAHWAHRAAEEFPDGELYLDLRGSSPDPVGPAAALAHVLRALGMPPERIPSDVAEAAADYRSLLASARMLIVLDDAATSAQVRPLLPGTRSCQTMVTSRNTLDDLVARDGAEPIRLGALSRSDARNLLTSIVGERRTAAEPAAVDDLVAICEQQPIALRVVAVQLTGRRELGIARFVAELLATDLKPGSDARAVGPCAQSR</sequence>
<dbReference type="SUPFAM" id="SSF46894">
    <property type="entry name" value="C-terminal effector domain of the bipartite response regulators"/>
    <property type="match status" value="1"/>
</dbReference>
<dbReference type="AlphaFoldDB" id="A0A1I6FDS5"/>
<dbReference type="InterPro" id="IPR051677">
    <property type="entry name" value="AfsR-DnrI-RedD_regulator"/>
</dbReference>
<evidence type="ECO:0000256" key="4">
    <source>
        <dbReference type="ARBA" id="ARBA00023163"/>
    </source>
</evidence>
<dbReference type="GO" id="GO:0000160">
    <property type="term" value="P:phosphorelay signal transduction system"/>
    <property type="evidence" value="ECO:0007669"/>
    <property type="project" value="InterPro"/>
</dbReference>
<dbReference type="RefSeq" id="WP_143138941.1">
    <property type="nucleotide sequence ID" value="NZ_FOYL01000012.1"/>
</dbReference>
<evidence type="ECO:0000256" key="2">
    <source>
        <dbReference type="ARBA" id="ARBA00023015"/>
    </source>
</evidence>
<dbReference type="Pfam" id="PF13191">
    <property type="entry name" value="AAA_16"/>
    <property type="match status" value="1"/>
</dbReference>
<reference evidence="8" key="1">
    <citation type="submission" date="2016-10" db="EMBL/GenBank/DDBJ databases">
        <authorList>
            <person name="Varghese N."/>
            <person name="Submissions S."/>
        </authorList>
    </citation>
    <scope>NUCLEOTIDE SEQUENCE [LARGE SCALE GENOMIC DNA]</scope>
    <source>
        <strain evidence="8">DSM 44232</strain>
    </source>
</reference>
<dbReference type="Proteomes" id="UP000198583">
    <property type="component" value="Unassembled WGS sequence"/>
</dbReference>
<protein>
    <submittedName>
        <fullName evidence="7">DNA-binding transcriptional activator of the SARP family</fullName>
    </submittedName>
</protein>
<dbReference type="InterPro" id="IPR041664">
    <property type="entry name" value="AAA_16"/>
</dbReference>
<dbReference type="STRING" id="84724.SAMN04488564_112181"/>
<organism evidence="7 8">
    <name type="scientific">Lentzea waywayandensis</name>
    <dbReference type="NCBI Taxonomy" id="84724"/>
    <lineage>
        <taxon>Bacteria</taxon>
        <taxon>Bacillati</taxon>
        <taxon>Actinomycetota</taxon>
        <taxon>Actinomycetes</taxon>
        <taxon>Pseudonocardiales</taxon>
        <taxon>Pseudonocardiaceae</taxon>
        <taxon>Lentzea</taxon>
    </lineage>
</organism>
<dbReference type="PROSITE" id="PS51755">
    <property type="entry name" value="OMPR_PHOB"/>
    <property type="match status" value="1"/>
</dbReference>
<keyword evidence="4" id="KW-0804">Transcription</keyword>
<dbReference type="SUPFAM" id="SSF48452">
    <property type="entry name" value="TPR-like"/>
    <property type="match status" value="1"/>
</dbReference>
<dbReference type="InterPro" id="IPR036388">
    <property type="entry name" value="WH-like_DNA-bd_sf"/>
</dbReference>
<dbReference type="OrthoDB" id="7628974at2"/>
<dbReference type="SMART" id="SM01043">
    <property type="entry name" value="BTAD"/>
    <property type="match status" value="1"/>
</dbReference>
<proteinExistence type="inferred from homology"/>
<evidence type="ECO:0000313" key="8">
    <source>
        <dbReference type="Proteomes" id="UP000198583"/>
    </source>
</evidence>
<dbReference type="InterPro" id="IPR011990">
    <property type="entry name" value="TPR-like_helical_dom_sf"/>
</dbReference>
<dbReference type="SMART" id="SM00382">
    <property type="entry name" value="AAA"/>
    <property type="match status" value="1"/>
</dbReference>
<dbReference type="Gene3D" id="1.10.10.10">
    <property type="entry name" value="Winged helix-like DNA-binding domain superfamily/Winged helix DNA-binding domain"/>
    <property type="match status" value="1"/>
</dbReference>
<evidence type="ECO:0000256" key="3">
    <source>
        <dbReference type="ARBA" id="ARBA00023125"/>
    </source>
</evidence>
<dbReference type="Pfam" id="PF00486">
    <property type="entry name" value="Trans_reg_C"/>
    <property type="match status" value="1"/>
</dbReference>
<evidence type="ECO:0000256" key="5">
    <source>
        <dbReference type="PROSITE-ProRule" id="PRU01091"/>
    </source>
</evidence>
<comment type="similarity">
    <text evidence="1">Belongs to the AfsR/DnrI/RedD regulatory family.</text>
</comment>
<evidence type="ECO:0000313" key="7">
    <source>
        <dbReference type="EMBL" id="SFR28070.1"/>
    </source>
</evidence>
<name>A0A1I6FDS5_9PSEU</name>
<feature type="domain" description="OmpR/PhoB-type" evidence="6">
    <location>
        <begin position="1"/>
        <end position="94"/>
    </location>
</feature>
<dbReference type="InterPro" id="IPR027417">
    <property type="entry name" value="P-loop_NTPase"/>
</dbReference>
<dbReference type="SMART" id="SM00862">
    <property type="entry name" value="Trans_reg_C"/>
    <property type="match status" value="1"/>
</dbReference>
<dbReference type="Pfam" id="PF03704">
    <property type="entry name" value="BTAD"/>
    <property type="match status" value="1"/>
</dbReference>
<keyword evidence="8" id="KW-1185">Reference proteome</keyword>
<accession>A0A1I6FDS5</accession>
<dbReference type="PANTHER" id="PTHR35807:SF1">
    <property type="entry name" value="TRANSCRIPTIONAL REGULATOR REDD"/>
    <property type="match status" value="1"/>
</dbReference>
<dbReference type="InterPro" id="IPR016032">
    <property type="entry name" value="Sig_transdc_resp-reg_C-effctor"/>
</dbReference>
<keyword evidence="3 5" id="KW-0238">DNA-binding</keyword>
<dbReference type="CDD" id="cd15831">
    <property type="entry name" value="BTAD"/>
    <property type="match status" value="1"/>
</dbReference>
<dbReference type="PRINTS" id="PR00364">
    <property type="entry name" value="DISEASERSIST"/>
</dbReference>
<gene>
    <name evidence="7" type="ORF">SAMN04488564_112181</name>
</gene>
<feature type="DNA-binding region" description="OmpR/PhoB-type" evidence="5">
    <location>
        <begin position="1"/>
        <end position="94"/>
    </location>
</feature>
<evidence type="ECO:0000256" key="1">
    <source>
        <dbReference type="ARBA" id="ARBA00005820"/>
    </source>
</evidence>
<dbReference type="Gene3D" id="3.40.50.300">
    <property type="entry name" value="P-loop containing nucleotide triphosphate hydrolases"/>
    <property type="match status" value="1"/>
</dbReference>
<dbReference type="SUPFAM" id="SSF52540">
    <property type="entry name" value="P-loop containing nucleoside triphosphate hydrolases"/>
    <property type="match status" value="1"/>
</dbReference>
<dbReference type="Gene3D" id="1.25.40.10">
    <property type="entry name" value="Tetratricopeptide repeat domain"/>
    <property type="match status" value="1"/>
</dbReference>
<dbReference type="GO" id="GO:0003677">
    <property type="term" value="F:DNA binding"/>
    <property type="evidence" value="ECO:0007669"/>
    <property type="project" value="UniProtKB-UniRule"/>
</dbReference>
<dbReference type="InterPro" id="IPR005158">
    <property type="entry name" value="BTAD"/>
</dbReference>
<evidence type="ECO:0000259" key="6">
    <source>
        <dbReference type="PROSITE" id="PS51755"/>
    </source>
</evidence>
<dbReference type="EMBL" id="FOYL01000012">
    <property type="protein sequence ID" value="SFR28070.1"/>
    <property type="molecule type" value="Genomic_DNA"/>
</dbReference>
<dbReference type="InterPro" id="IPR003593">
    <property type="entry name" value="AAA+_ATPase"/>
</dbReference>
<keyword evidence="2" id="KW-0805">Transcription regulation</keyword>
<dbReference type="GO" id="GO:0006355">
    <property type="term" value="P:regulation of DNA-templated transcription"/>
    <property type="evidence" value="ECO:0007669"/>
    <property type="project" value="InterPro"/>
</dbReference>
<dbReference type="PANTHER" id="PTHR35807">
    <property type="entry name" value="TRANSCRIPTIONAL REGULATOR REDD-RELATED"/>
    <property type="match status" value="1"/>
</dbReference>